<comment type="similarity">
    <text evidence="1">Belongs to the CpsD/CapB family.</text>
</comment>
<keyword evidence="5" id="KW-0418">Kinase</keyword>
<sequence length="798" mass="90292">MKLSDLLKEIEEEEGNSSKDESINYKMMFFKYISKWYWFAIGLFICLSIAVVHTYFSTPQYMVTTKLLLKDEEKGADFNSNAVVADMLGFSSSSSVENEAEVLKAENLMVKTFDELNLTHSYYKPHGKFRWTELYGAEVPIQLIMHTRKPIITMDGEEDAENFLIVQIINEDEFELETPSGAKKTYSFGKRLSNQYGEFSIVKNPALAGSSDSVEVVQVVENEPIRIEFYDPKAVAKYYAENLTVDIVNKLASVVSISLLDAHPKKGTDIMLKLIDVYNQEAENEKNTIARNTITFIDEQLVGLTDELKEIEGESEQYKLNNSITDVSAEAQLYLSSTTVNRQQLSEFSIQIDVLESIESYLKNQGSEYEMVPSTLSIQDPTLTGLIANFNQLQRERERMLRTTQPNNPIVLNINQQLSSLRSSIIENLRNIKNGLMISRDNLQATSNQFQGRASRVPTMERELLEISRQQGIKQQHYLYLIQKREEAILTLAATTVSNTKIIDPPASSDYPVSPNKKLTFAFSLMLGLAIPFGFLFIKDLWQGRIELKSDVEKITSTKVLGEISRNPGKSGVIAIKKNKRTLIAEQFRFIRSNLAFSTYQQANKVIMVTSGISGEGKTFFSINLAISLGLTGKRVVVLEFDLRKPAMLSALGMEVPIGISEYLEQDIYELDEIIHPLTEAENVSIIGCGKIPENPAELMMGDKLLRLLEDLSSRFDYVVIDTAPIGLVSDSFMLSEIADVTIFMLRYNYSTRAQVKTIEDIRLNKKFKLPLIVLNDAKLEMTYGYTATYGKNYYQNT</sequence>
<evidence type="ECO:0000256" key="5">
    <source>
        <dbReference type="ARBA" id="ARBA00022777"/>
    </source>
</evidence>
<evidence type="ECO:0000313" key="14">
    <source>
        <dbReference type="Proteomes" id="UP001500469"/>
    </source>
</evidence>
<comment type="caution">
    <text evidence="13">The sequence shown here is derived from an EMBL/GenBank/DDBJ whole genome shotgun (WGS) entry which is preliminary data.</text>
</comment>
<evidence type="ECO:0000256" key="6">
    <source>
        <dbReference type="ARBA" id="ARBA00022840"/>
    </source>
</evidence>
<dbReference type="InterPro" id="IPR050445">
    <property type="entry name" value="Bact_polysacc_biosynth/exp"/>
</dbReference>
<keyword evidence="4" id="KW-0547">Nucleotide-binding</keyword>
<evidence type="ECO:0000256" key="4">
    <source>
        <dbReference type="ARBA" id="ARBA00022741"/>
    </source>
</evidence>
<evidence type="ECO:0000256" key="8">
    <source>
        <dbReference type="ARBA" id="ARBA00051245"/>
    </source>
</evidence>
<keyword evidence="3" id="KW-0808">Transferase</keyword>
<keyword evidence="9" id="KW-0175">Coiled coil</keyword>
<evidence type="ECO:0000256" key="7">
    <source>
        <dbReference type="ARBA" id="ARBA00023137"/>
    </source>
</evidence>
<dbReference type="NCBIfam" id="TIGR01007">
    <property type="entry name" value="eps_fam"/>
    <property type="match status" value="1"/>
</dbReference>
<dbReference type="InterPro" id="IPR027417">
    <property type="entry name" value="P-loop_NTPase"/>
</dbReference>
<comment type="catalytic activity">
    <reaction evidence="8">
        <text>L-tyrosyl-[protein] + ATP = O-phospho-L-tyrosyl-[protein] + ADP + H(+)</text>
        <dbReference type="Rhea" id="RHEA:10596"/>
        <dbReference type="Rhea" id="RHEA-COMP:10136"/>
        <dbReference type="Rhea" id="RHEA-COMP:20101"/>
        <dbReference type="ChEBI" id="CHEBI:15378"/>
        <dbReference type="ChEBI" id="CHEBI:30616"/>
        <dbReference type="ChEBI" id="CHEBI:46858"/>
        <dbReference type="ChEBI" id="CHEBI:61978"/>
        <dbReference type="ChEBI" id="CHEBI:456216"/>
        <dbReference type="EC" id="2.7.10.2"/>
    </reaction>
</comment>
<keyword evidence="10" id="KW-1133">Transmembrane helix</keyword>
<evidence type="ECO:0000313" key="13">
    <source>
        <dbReference type="EMBL" id="GAA0879732.1"/>
    </source>
</evidence>
<evidence type="ECO:0000256" key="2">
    <source>
        <dbReference type="ARBA" id="ARBA00011903"/>
    </source>
</evidence>
<dbReference type="PANTHER" id="PTHR32309:SF13">
    <property type="entry name" value="FERRIC ENTEROBACTIN TRANSPORT PROTEIN FEPE"/>
    <property type="match status" value="1"/>
</dbReference>
<evidence type="ECO:0000256" key="1">
    <source>
        <dbReference type="ARBA" id="ARBA00007316"/>
    </source>
</evidence>
<feature type="coiled-coil region" evidence="9">
    <location>
        <begin position="294"/>
        <end position="321"/>
    </location>
</feature>
<keyword evidence="6" id="KW-0067">ATP-binding</keyword>
<proteinExistence type="inferred from homology"/>
<feature type="transmembrane region" description="Helical" evidence="10">
    <location>
        <begin position="36"/>
        <end position="56"/>
    </location>
</feature>
<evidence type="ECO:0000256" key="3">
    <source>
        <dbReference type="ARBA" id="ARBA00022679"/>
    </source>
</evidence>
<dbReference type="Pfam" id="PF13807">
    <property type="entry name" value="GNVR"/>
    <property type="match status" value="1"/>
</dbReference>
<gene>
    <name evidence="13" type="ORF">GCM10009119_27010</name>
</gene>
<evidence type="ECO:0000259" key="11">
    <source>
        <dbReference type="Pfam" id="PF13614"/>
    </source>
</evidence>
<keyword evidence="10" id="KW-0472">Membrane</keyword>
<dbReference type="InterPro" id="IPR025669">
    <property type="entry name" value="AAA_dom"/>
</dbReference>
<keyword evidence="7" id="KW-0829">Tyrosine-protein kinase</keyword>
<dbReference type="EC" id="2.7.10.2" evidence="2"/>
<feature type="domain" description="Tyrosine-protein kinase G-rich" evidence="12">
    <location>
        <begin position="460"/>
        <end position="540"/>
    </location>
</feature>
<evidence type="ECO:0000259" key="12">
    <source>
        <dbReference type="Pfam" id="PF13807"/>
    </source>
</evidence>
<evidence type="ECO:0000256" key="9">
    <source>
        <dbReference type="SAM" id="Coils"/>
    </source>
</evidence>
<dbReference type="PANTHER" id="PTHR32309">
    <property type="entry name" value="TYROSINE-PROTEIN KINASE"/>
    <property type="match status" value="1"/>
</dbReference>
<keyword evidence="14" id="KW-1185">Reference proteome</keyword>
<dbReference type="Pfam" id="PF13614">
    <property type="entry name" value="AAA_31"/>
    <property type="match status" value="1"/>
</dbReference>
<dbReference type="EMBL" id="BAAAFI010000031">
    <property type="protein sequence ID" value="GAA0879732.1"/>
    <property type="molecule type" value="Genomic_DNA"/>
</dbReference>
<dbReference type="Proteomes" id="UP001500469">
    <property type="component" value="Unassembled WGS sequence"/>
</dbReference>
<dbReference type="RefSeq" id="WP_343852452.1">
    <property type="nucleotide sequence ID" value="NZ_BAAAFI010000031.1"/>
</dbReference>
<reference evidence="14" key="1">
    <citation type="journal article" date="2019" name="Int. J. Syst. Evol. Microbiol.">
        <title>The Global Catalogue of Microorganisms (GCM) 10K type strain sequencing project: providing services to taxonomists for standard genome sequencing and annotation.</title>
        <authorList>
            <consortium name="The Broad Institute Genomics Platform"/>
            <consortium name="The Broad Institute Genome Sequencing Center for Infectious Disease"/>
            <person name="Wu L."/>
            <person name="Ma J."/>
        </authorList>
    </citation>
    <scope>NUCLEOTIDE SEQUENCE [LARGE SCALE GENOMIC DNA]</scope>
    <source>
        <strain evidence="14">JCM 16112</strain>
    </source>
</reference>
<dbReference type="InterPro" id="IPR032807">
    <property type="entry name" value="GNVR"/>
</dbReference>
<dbReference type="SUPFAM" id="SSF52540">
    <property type="entry name" value="P-loop containing nucleoside triphosphate hydrolases"/>
    <property type="match status" value="1"/>
</dbReference>
<name>A0ABP3YGK9_9BACT</name>
<evidence type="ECO:0000256" key="10">
    <source>
        <dbReference type="SAM" id="Phobius"/>
    </source>
</evidence>
<organism evidence="13 14">
    <name type="scientific">Algoriphagus jejuensis</name>
    <dbReference type="NCBI Taxonomy" id="419934"/>
    <lineage>
        <taxon>Bacteria</taxon>
        <taxon>Pseudomonadati</taxon>
        <taxon>Bacteroidota</taxon>
        <taxon>Cytophagia</taxon>
        <taxon>Cytophagales</taxon>
        <taxon>Cyclobacteriaceae</taxon>
        <taxon>Algoriphagus</taxon>
    </lineage>
</organism>
<feature type="domain" description="AAA" evidence="11">
    <location>
        <begin position="605"/>
        <end position="751"/>
    </location>
</feature>
<keyword evidence="10" id="KW-0812">Transmembrane</keyword>
<accession>A0ABP3YGK9</accession>
<protein>
    <recommendedName>
        <fullName evidence="2">non-specific protein-tyrosine kinase</fullName>
        <ecNumber evidence="2">2.7.10.2</ecNumber>
    </recommendedName>
</protein>
<dbReference type="InterPro" id="IPR005702">
    <property type="entry name" value="Wzc-like_C"/>
</dbReference>
<dbReference type="CDD" id="cd05387">
    <property type="entry name" value="BY-kinase"/>
    <property type="match status" value="1"/>
</dbReference>
<dbReference type="Gene3D" id="3.40.50.300">
    <property type="entry name" value="P-loop containing nucleotide triphosphate hydrolases"/>
    <property type="match status" value="1"/>
</dbReference>